<evidence type="ECO:0000256" key="4">
    <source>
        <dbReference type="ARBA" id="ARBA00022833"/>
    </source>
</evidence>
<proteinExistence type="predicted"/>
<keyword evidence="4" id="KW-0862">Zinc</keyword>
<name>A0A4R9JZ27_9LEPT</name>
<dbReference type="Pfam" id="PF10070">
    <property type="entry name" value="DabA"/>
    <property type="match status" value="1"/>
</dbReference>
<accession>A0A4R9JZ27</accession>
<organism evidence="6 7">
    <name type="scientific">Leptospira ognonensis</name>
    <dbReference type="NCBI Taxonomy" id="2484945"/>
    <lineage>
        <taxon>Bacteria</taxon>
        <taxon>Pseudomonadati</taxon>
        <taxon>Spirochaetota</taxon>
        <taxon>Spirochaetia</taxon>
        <taxon>Leptospirales</taxon>
        <taxon>Leptospiraceae</taxon>
        <taxon>Leptospira</taxon>
    </lineage>
</organism>
<dbReference type="PANTHER" id="PTHR38344:SF1">
    <property type="entry name" value="INORGANIC CARBON TRANSPORTER SUBUNIT DABA-RELATED"/>
    <property type="match status" value="1"/>
</dbReference>
<sequence>MKTKHKTIQINEINEMLMKIPPLWELDSYIAVNPFLGYSSEPFFKSLASLETALGCKLIPDKDLLENEPLDFINSGSFDDTQTMIGDLVGTFLSSYVDAGISYWANPWKEDTLWKAFQKWVKIDPIFRNQTNFQILEKKIQSANSPYTMISILFEEYEILDKQVVELLMFQQLGWSSYFRKSNWHTPFNEESDLVSFLAILCLIFVLNKDLPANFKKEETKAAKEDTVRRYQLLESKENVYRNRLIFELRKTNKSNVPNSKVTVKFLFCIDVRSESFRRHLENESSEIETDGFAGFFGMPIGKKDWKGNKINHSPALIEPNYIVNEDERSLFLKNKLILTKSWIQKIKRTFPIGFHYVESAGFLSAVGMLSKSFKVKSPFTYRREVNDGEVLSALQRLKLDEKTQIAAGFLKHMGWLTSFPNYILIVGHASETTNNPHEAGLSCGACSGQSGELSARFACELLNDAEVRSQLMNQGIKIEETTKFVPAIHETVSDSISILKKEYISKEFGQKIENWIQNAQANYIKEKTIYFSLTKKEGVSRSRDWSEVFPEAGLANCASFFIARRETTKSLNLESRSFLNSYDHTKDTELNTLELLLTAPAIVASWINLQYYASTVAPDIFGAGNKLIQTVVGNIGVFEGNHWNLRSGLPLQSVYDGKRFIHTPVRLTIFVEAPLQSIDKILAKHNSIRDLVEGEWVHLVSISDDLKFHLKKGKQWELIPA</sequence>
<dbReference type="OrthoDB" id="9805101at2"/>
<evidence type="ECO:0000256" key="3">
    <source>
        <dbReference type="ARBA" id="ARBA00022723"/>
    </source>
</evidence>
<evidence type="ECO:0000313" key="6">
    <source>
        <dbReference type="EMBL" id="TGL56979.1"/>
    </source>
</evidence>
<dbReference type="AlphaFoldDB" id="A0A4R9JZ27"/>
<comment type="caution">
    <text evidence="6">The sequence shown here is derived from an EMBL/GenBank/DDBJ whole genome shotgun (WGS) entry which is preliminary data.</text>
</comment>
<keyword evidence="3" id="KW-0479">Metal-binding</keyword>
<evidence type="ECO:0000256" key="2">
    <source>
        <dbReference type="ARBA" id="ARBA00022475"/>
    </source>
</evidence>
<dbReference type="RefSeq" id="WP_135624815.1">
    <property type="nucleotide sequence ID" value="NZ_RQGD01000042.1"/>
</dbReference>
<keyword evidence="1" id="KW-0813">Transport</keyword>
<dbReference type="Proteomes" id="UP000297693">
    <property type="component" value="Unassembled WGS sequence"/>
</dbReference>
<evidence type="ECO:0000256" key="5">
    <source>
        <dbReference type="ARBA" id="ARBA00023136"/>
    </source>
</evidence>
<dbReference type="PANTHER" id="PTHR38344">
    <property type="entry name" value="UPF0753 PROTEIN AQ_863"/>
    <property type="match status" value="1"/>
</dbReference>
<keyword evidence="7" id="KW-1185">Reference proteome</keyword>
<dbReference type="GO" id="GO:0046872">
    <property type="term" value="F:metal ion binding"/>
    <property type="evidence" value="ECO:0007669"/>
    <property type="project" value="UniProtKB-KW"/>
</dbReference>
<gene>
    <name evidence="6" type="ORF">EHQ58_15445</name>
</gene>
<evidence type="ECO:0000313" key="7">
    <source>
        <dbReference type="Proteomes" id="UP000297693"/>
    </source>
</evidence>
<dbReference type="EMBL" id="RQGD01000042">
    <property type="protein sequence ID" value="TGL56979.1"/>
    <property type="molecule type" value="Genomic_DNA"/>
</dbReference>
<keyword evidence="2" id="KW-1003">Cell membrane</keyword>
<reference evidence="6" key="1">
    <citation type="journal article" date="2019" name="PLoS Negl. Trop. Dis.">
        <title>Revisiting the worldwide diversity of Leptospira species in the environment.</title>
        <authorList>
            <person name="Vincent A.T."/>
            <person name="Schiettekatte O."/>
            <person name="Bourhy P."/>
            <person name="Veyrier F.J."/>
            <person name="Picardeau M."/>
        </authorList>
    </citation>
    <scope>NUCLEOTIDE SEQUENCE [LARGE SCALE GENOMIC DNA]</scope>
    <source>
        <strain evidence="6">201702476</strain>
    </source>
</reference>
<keyword evidence="5" id="KW-0472">Membrane</keyword>
<evidence type="ECO:0000256" key="1">
    <source>
        <dbReference type="ARBA" id="ARBA00022448"/>
    </source>
</evidence>
<protein>
    <submittedName>
        <fullName evidence="6">DUF2309 family protein</fullName>
    </submittedName>
</protein>
<dbReference type="InterPro" id="IPR018752">
    <property type="entry name" value="DabA"/>
</dbReference>